<accession>A0A832IGN0</accession>
<gene>
    <name evidence="3" type="ORF">ENW55_09455</name>
</gene>
<dbReference type="Pfam" id="PF01370">
    <property type="entry name" value="Epimerase"/>
    <property type="match status" value="1"/>
</dbReference>
<dbReference type="InterPro" id="IPR001509">
    <property type="entry name" value="Epimerase_deHydtase"/>
</dbReference>
<dbReference type="Gene3D" id="3.40.50.720">
    <property type="entry name" value="NAD(P)-binding Rossmann-like Domain"/>
    <property type="match status" value="1"/>
</dbReference>
<dbReference type="PANTHER" id="PTHR43000">
    <property type="entry name" value="DTDP-D-GLUCOSE 4,6-DEHYDRATASE-RELATED"/>
    <property type="match status" value="1"/>
</dbReference>
<name>A0A832IGN0_9THEM</name>
<protein>
    <submittedName>
        <fullName evidence="3">SDR family oxidoreductase</fullName>
    </submittedName>
</protein>
<dbReference type="InterPro" id="IPR036291">
    <property type="entry name" value="NAD(P)-bd_dom_sf"/>
</dbReference>
<dbReference type="EMBL" id="DTKQ01000054">
    <property type="protein sequence ID" value="HGZ80191.1"/>
    <property type="molecule type" value="Genomic_DNA"/>
</dbReference>
<evidence type="ECO:0000313" key="3">
    <source>
        <dbReference type="EMBL" id="HGZ80191.1"/>
    </source>
</evidence>
<dbReference type="Gene3D" id="3.90.25.10">
    <property type="entry name" value="UDP-galactose 4-epimerase, domain 1"/>
    <property type="match status" value="1"/>
</dbReference>
<comment type="similarity">
    <text evidence="1">Belongs to the NAD(P)-dependent epimerase/dehydratase family.</text>
</comment>
<dbReference type="CDD" id="cd05256">
    <property type="entry name" value="UDP_AE_SDR_e"/>
    <property type="match status" value="1"/>
</dbReference>
<comment type="caution">
    <text evidence="3">The sequence shown here is derived from an EMBL/GenBank/DDBJ whole genome shotgun (WGS) entry which is preliminary data.</text>
</comment>
<organism evidence="3">
    <name type="scientific">Pseudothermotoga hypogea</name>
    <dbReference type="NCBI Taxonomy" id="57487"/>
    <lineage>
        <taxon>Bacteria</taxon>
        <taxon>Thermotogati</taxon>
        <taxon>Thermotogota</taxon>
        <taxon>Thermotogae</taxon>
        <taxon>Thermotogales</taxon>
        <taxon>Thermotogaceae</taxon>
        <taxon>Pseudothermotoga</taxon>
    </lineage>
</organism>
<proteinExistence type="inferred from homology"/>
<dbReference type="SUPFAM" id="SSF51735">
    <property type="entry name" value="NAD(P)-binding Rossmann-fold domains"/>
    <property type="match status" value="1"/>
</dbReference>
<evidence type="ECO:0000259" key="2">
    <source>
        <dbReference type="Pfam" id="PF01370"/>
    </source>
</evidence>
<reference evidence="3" key="1">
    <citation type="journal article" date="2020" name="mSystems">
        <title>Genome- and Community-Level Interaction Insights into Carbon Utilization and Element Cycling Functions of Hydrothermarchaeota in Hydrothermal Sediment.</title>
        <authorList>
            <person name="Zhou Z."/>
            <person name="Liu Y."/>
            <person name="Xu W."/>
            <person name="Pan J."/>
            <person name="Luo Z.H."/>
            <person name="Li M."/>
        </authorList>
    </citation>
    <scope>NUCLEOTIDE SEQUENCE [LARGE SCALE GENOMIC DNA]</scope>
    <source>
        <strain evidence="3">SpSt-86</strain>
    </source>
</reference>
<feature type="domain" description="NAD-dependent epimerase/dehydratase" evidence="2">
    <location>
        <begin position="6"/>
        <end position="239"/>
    </location>
</feature>
<sequence>MSVANVLVTGGAGFIGSHLVDALLREGHRVVVVDNLSNGKIENLNRQALFYQQSIQDEEMMERVFMLHHFDYVFHLAAQASVSVSVKEPVKDAMSNIVGSLVLLEKSVKYGVKKFIFSSTGGAIYGDDVPVPTNEEVCPKPVSPYGIAKRSVEMYLDFFKKEKGLDYVSLRYGNVYGPRQDPNGEAGVVAIFTSRMLKNEEVHIFGDGEYVRDYVYVSDVVEANLLSLKPEVSGIFNIATGVGTTVNQLFKMLAELTNYSKEPVYAEPRKGDLRKSILDCSKAEKLLGWKPKIDLKTGLALTLEFFKSGG</sequence>
<dbReference type="AlphaFoldDB" id="A0A832IGN0"/>
<evidence type="ECO:0000256" key="1">
    <source>
        <dbReference type="ARBA" id="ARBA00007637"/>
    </source>
</evidence>